<dbReference type="PANTHER" id="PTHR43201:SF5">
    <property type="entry name" value="MEDIUM-CHAIN ACYL-COA LIGASE ACSF2, MITOCHONDRIAL"/>
    <property type="match status" value="1"/>
</dbReference>
<dbReference type="InterPro" id="IPR025110">
    <property type="entry name" value="AMP-bd_C"/>
</dbReference>
<organism evidence="5 6">
    <name type="scientific">Falsibacillus albus</name>
    <dbReference type="NCBI Taxonomy" id="2478915"/>
    <lineage>
        <taxon>Bacteria</taxon>
        <taxon>Bacillati</taxon>
        <taxon>Bacillota</taxon>
        <taxon>Bacilli</taxon>
        <taxon>Bacillales</taxon>
        <taxon>Bacillaceae</taxon>
        <taxon>Falsibacillus</taxon>
    </lineage>
</organism>
<dbReference type="Gene3D" id="3.30.300.30">
    <property type="match status" value="1"/>
</dbReference>
<dbReference type="RefSeq" id="WP_121679280.1">
    <property type="nucleotide sequence ID" value="NZ_RCVZ01000002.1"/>
</dbReference>
<dbReference type="OrthoDB" id="9757771at2"/>
<evidence type="ECO:0000256" key="2">
    <source>
        <dbReference type="ARBA" id="ARBA00022598"/>
    </source>
</evidence>
<evidence type="ECO:0000313" key="6">
    <source>
        <dbReference type="Proteomes" id="UP000276770"/>
    </source>
</evidence>
<dbReference type="Gene3D" id="3.40.50.12780">
    <property type="entry name" value="N-terminal domain of ligase-like"/>
    <property type="match status" value="1"/>
</dbReference>
<accession>A0A3L7K3C4</accession>
<dbReference type="Pfam" id="PF13193">
    <property type="entry name" value="AMP-binding_C"/>
    <property type="match status" value="1"/>
</dbReference>
<dbReference type="GO" id="GO:0006631">
    <property type="term" value="P:fatty acid metabolic process"/>
    <property type="evidence" value="ECO:0007669"/>
    <property type="project" value="TreeGrafter"/>
</dbReference>
<comment type="caution">
    <text evidence="5">The sequence shown here is derived from an EMBL/GenBank/DDBJ whole genome shotgun (WGS) entry which is preliminary data.</text>
</comment>
<dbReference type="InterPro" id="IPR042099">
    <property type="entry name" value="ANL_N_sf"/>
</dbReference>
<dbReference type="AlphaFoldDB" id="A0A3L7K3C4"/>
<dbReference type="SUPFAM" id="SSF56801">
    <property type="entry name" value="Acetyl-CoA synthetase-like"/>
    <property type="match status" value="1"/>
</dbReference>
<dbReference type="InterPro" id="IPR000873">
    <property type="entry name" value="AMP-dep_synth/lig_dom"/>
</dbReference>
<dbReference type="GO" id="GO:0031956">
    <property type="term" value="F:medium-chain fatty acid-CoA ligase activity"/>
    <property type="evidence" value="ECO:0007669"/>
    <property type="project" value="TreeGrafter"/>
</dbReference>
<dbReference type="EMBL" id="RCVZ01000002">
    <property type="protein sequence ID" value="RLQ97330.1"/>
    <property type="molecule type" value="Genomic_DNA"/>
</dbReference>
<proteinExistence type="inferred from homology"/>
<keyword evidence="6" id="KW-1185">Reference proteome</keyword>
<sequence length="492" mass="54642">MYIGENLKTISALYPNKPAIIQNHKIITYKNFNENVEQVRNRLYSHFNGSQEKRKIAFRLKNSAAFLEVFFGVASMGWTAVPLDSKWTQNELKHAIGIAEPDLIILEDEASDLLHLFPVSSVINLSAIYQQSPEAVAQTFANEHDSFYLGFTSGTTGLPKGFIRSHRSWVKSFEACEEAFGYGREEAVIAPGPLVHSLSLFAAAHCLHCGGTFYLESAFLPETVFNLLKNNSIDVISAVPTMLEALLSVEANPGQKLVGVKKILVSGAQWQEDSKLRVMRLFPEAELYEYYGASELSFVSYNRFGMGESDGGQKLFSDVQISVINEHGVSCGSEEIGRIYISSPMLFSGYVNNVQETKKVLTPMGATVGDLGFLDNNGALTVVGRENNMIKSGGLKIFPEEVEGVLKGIVGIKEAVVVGVQDAYWGEMGVAVIQWENEEEKLLPEEMKRRCLLYLSSYKCPKNYLNIDAFPMTKSGKVDRSAMKKWTEVKMK</sequence>
<evidence type="ECO:0008006" key="7">
    <source>
        <dbReference type="Google" id="ProtNLM"/>
    </source>
</evidence>
<dbReference type="InterPro" id="IPR045851">
    <property type="entry name" value="AMP-bd_C_sf"/>
</dbReference>
<evidence type="ECO:0000256" key="1">
    <source>
        <dbReference type="ARBA" id="ARBA00006432"/>
    </source>
</evidence>
<protein>
    <recommendedName>
        <fullName evidence="7">Acyl-CoA synthetase</fullName>
    </recommendedName>
</protein>
<dbReference type="PROSITE" id="PS00455">
    <property type="entry name" value="AMP_BINDING"/>
    <property type="match status" value="1"/>
</dbReference>
<evidence type="ECO:0000259" key="4">
    <source>
        <dbReference type="Pfam" id="PF13193"/>
    </source>
</evidence>
<dbReference type="PANTHER" id="PTHR43201">
    <property type="entry name" value="ACYL-COA SYNTHETASE"/>
    <property type="match status" value="1"/>
</dbReference>
<dbReference type="Pfam" id="PF00501">
    <property type="entry name" value="AMP-binding"/>
    <property type="match status" value="1"/>
</dbReference>
<evidence type="ECO:0000313" key="5">
    <source>
        <dbReference type="EMBL" id="RLQ97330.1"/>
    </source>
</evidence>
<reference evidence="5 6" key="1">
    <citation type="submission" date="2018-10" db="EMBL/GenBank/DDBJ databases">
        <title>Falsibacillus sp. genome draft.</title>
        <authorList>
            <person name="Shi S."/>
        </authorList>
    </citation>
    <scope>NUCLEOTIDE SEQUENCE [LARGE SCALE GENOMIC DNA]</scope>
    <source>
        <strain evidence="5 6">GY 10110</strain>
    </source>
</reference>
<dbReference type="Proteomes" id="UP000276770">
    <property type="component" value="Unassembled WGS sequence"/>
</dbReference>
<feature type="domain" description="AMP-dependent synthetase/ligase" evidence="3">
    <location>
        <begin position="12"/>
        <end position="350"/>
    </location>
</feature>
<name>A0A3L7K3C4_9BACI</name>
<gene>
    <name evidence="5" type="ORF">D9X91_04055</name>
</gene>
<dbReference type="InterPro" id="IPR020845">
    <property type="entry name" value="AMP-binding_CS"/>
</dbReference>
<evidence type="ECO:0000259" key="3">
    <source>
        <dbReference type="Pfam" id="PF00501"/>
    </source>
</evidence>
<feature type="domain" description="AMP-binding enzyme C-terminal" evidence="4">
    <location>
        <begin position="401"/>
        <end position="477"/>
    </location>
</feature>
<comment type="similarity">
    <text evidence="1">Belongs to the ATP-dependent AMP-binding enzyme family.</text>
</comment>
<keyword evidence="2" id="KW-0436">Ligase</keyword>